<dbReference type="PANTHER" id="PTHR30565">
    <property type="entry name" value="PROTEIN YCIF"/>
    <property type="match status" value="1"/>
</dbReference>
<keyword evidence="1" id="KW-0175">Coiled coil</keyword>
<proteinExistence type="predicted"/>
<evidence type="ECO:0000256" key="1">
    <source>
        <dbReference type="SAM" id="Coils"/>
    </source>
</evidence>
<dbReference type="InterPro" id="IPR047114">
    <property type="entry name" value="YciF"/>
</dbReference>
<protein>
    <submittedName>
        <fullName evidence="2">Uncharacterized protein</fullName>
    </submittedName>
</protein>
<reference evidence="2 3" key="1">
    <citation type="submission" date="2019-02" db="EMBL/GenBank/DDBJ databases">
        <title>Deep-cultivation of Planctomycetes and their phenomic and genomic characterization uncovers novel biology.</title>
        <authorList>
            <person name="Wiegand S."/>
            <person name="Jogler M."/>
            <person name="Boedeker C."/>
            <person name="Pinto D."/>
            <person name="Vollmers J."/>
            <person name="Rivas-Marin E."/>
            <person name="Kohn T."/>
            <person name="Peeters S.H."/>
            <person name="Heuer A."/>
            <person name="Rast P."/>
            <person name="Oberbeckmann S."/>
            <person name="Bunk B."/>
            <person name="Jeske O."/>
            <person name="Meyerdierks A."/>
            <person name="Storesund J.E."/>
            <person name="Kallscheuer N."/>
            <person name="Luecker S."/>
            <person name="Lage O.M."/>
            <person name="Pohl T."/>
            <person name="Merkel B.J."/>
            <person name="Hornburger P."/>
            <person name="Mueller R.-W."/>
            <person name="Bruemmer F."/>
            <person name="Labrenz M."/>
            <person name="Spormann A.M."/>
            <person name="Op Den Camp H."/>
            <person name="Overmann J."/>
            <person name="Amann R."/>
            <person name="Jetten M.S.M."/>
            <person name="Mascher T."/>
            <person name="Medema M.H."/>
            <person name="Devos D.P."/>
            <person name="Kaster A.-K."/>
            <person name="Ovreas L."/>
            <person name="Rohde M."/>
            <person name="Galperin M.Y."/>
            <person name="Jogler C."/>
        </authorList>
    </citation>
    <scope>NUCLEOTIDE SEQUENCE [LARGE SCALE GENOMIC DNA]</scope>
    <source>
        <strain evidence="2 3">CA85</strain>
    </source>
</reference>
<dbReference type="InterPro" id="IPR009078">
    <property type="entry name" value="Ferritin-like_SF"/>
</dbReference>
<dbReference type="RefSeq" id="WP_146392912.1">
    <property type="nucleotide sequence ID" value="NZ_SJPK01000012.1"/>
</dbReference>
<dbReference type="CDD" id="cd07909">
    <property type="entry name" value="YciF"/>
    <property type="match status" value="1"/>
</dbReference>
<dbReference type="SUPFAM" id="SSF47240">
    <property type="entry name" value="Ferritin-like"/>
    <property type="match status" value="1"/>
</dbReference>
<sequence>MSLDSLADAFYDELRDVYSAEKQLTKALPKLVKNATYADLKKALKEHLAETEQQVERVEKAFEDTGKAARAKSCAAMKGLIEEAEEMLKMDAEPAVKDAVIIACGQKVEHYEIATYGTLCTWAELLGYKTATEQLKLNMAEEEAADQNLSKIAEAVNSEAMTSGNAKKK</sequence>
<keyword evidence="3" id="KW-1185">Reference proteome</keyword>
<dbReference type="OrthoDB" id="9795056at2"/>
<feature type="coiled-coil region" evidence="1">
    <location>
        <begin position="34"/>
        <end position="68"/>
    </location>
</feature>
<organism evidence="2 3">
    <name type="scientific">Allorhodopirellula solitaria</name>
    <dbReference type="NCBI Taxonomy" id="2527987"/>
    <lineage>
        <taxon>Bacteria</taxon>
        <taxon>Pseudomonadati</taxon>
        <taxon>Planctomycetota</taxon>
        <taxon>Planctomycetia</taxon>
        <taxon>Pirellulales</taxon>
        <taxon>Pirellulaceae</taxon>
        <taxon>Allorhodopirellula</taxon>
    </lineage>
</organism>
<dbReference type="Pfam" id="PF05974">
    <property type="entry name" value="DUF892"/>
    <property type="match status" value="1"/>
</dbReference>
<evidence type="ECO:0000313" key="2">
    <source>
        <dbReference type="EMBL" id="TWT56490.1"/>
    </source>
</evidence>
<gene>
    <name evidence="2" type="ORF">CA85_40210</name>
</gene>
<dbReference type="Gene3D" id="1.20.1260.10">
    <property type="match status" value="1"/>
</dbReference>
<name>A0A5C5X110_9BACT</name>
<dbReference type="PANTHER" id="PTHR30565:SF9">
    <property type="entry name" value="PROTEIN YCIF"/>
    <property type="match status" value="1"/>
</dbReference>
<comment type="caution">
    <text evidence="2">The sequence shown here is derived from an EMBL/GenBank/DDBJ whole genome shotgun (WGS) entry which is preliminary data.</text>
</comment>
<accession>A0A5C5X110</accession>
<dbReference type="AlphaFoldDB" id="A0A5C5X110"/>
<evidence type="ECO:0000313" key="3">
    <source>
        <dbReference type="Proteomes" id="UP000318053"/>
    </source>
</evidence>
<dbReference type="InterPro" id="IPR012347">
    <property type="entry name" value="Ferritin-like"/>
</dbReference>
<dbReference type="InterPro" id="IPR010287">
    <property type="entry name" value="DUF892_YciF-like"/>
</dbReference>
<dbReference type="Proteomes" id="UP000318053">
    <property type="component" value="Unassembled WGS sequence"/>
</dbReference>
<dbReference type="EMBL" id="SJPK01000012">
    <property type="protein sequence ID" value="TWT56490.1"/>
    <property type="molecule type" value="Genomic_DNA"/>
</dbReference>